<accession>A0A916S1W3</accession>
<evidence type="ECO:0000256" key="1">
    <source>
        <dbReference type="SAM" id="Phobius"/>
    </source>
</evidence>
<keyword evidence="1" id="KW-0812">Transmembrane</keyword>
<dbReference type="RefSeq" id="WP_188760486.1">
    <property type="nucleotide sequence ID" value="NZ_BMJB01000003.1"/>
</dbReference>
<gene>
    <name evidence="3" type="ORF">GCM10011507_31410</name>
</gene>
<evidence type="ECO:0000313" key="4">
    <source>
        <dbReference type="Proteomes" id="UP000648801"/>
    </source>
</evidence>
<sequence>MTIQRRWLHGRFLRTLLQIICVGVFAAWAGASALADSVVVDYGATQIGGTEWQYTYQLSGTFQSGDDLAIYFPLATSANLVDMGTGGPDWTTFVLQPDGSLPADGEFDMLANQDNPDLSSVFTVDFEWLGSGSPGSQSFTLYDPNFNVIDTGATVPEPGSLLLLGSGFLGLWALIYLRRVRVQFERAEPPASLEIPE</sequence>
<keyword evidence="1" id="KW-1133">Transmembrane helix</keyword>
<keyword evidence="4" id="KW-1185">Reference proteome</keyword>
<dbReference type="Proteomes" id="UP000648801">
    <property type="component" value="Unassembled WGS sequence"/>
</dbReference>
<protein>
    <recommendedName>
        <fullName evidence="2">Ice-binding protein C-terminal domain-containing protein</fullName>
    </recommendedName>
</protein>
<evidence type="ECO:0000313" key="3">
    <source>
        <dbReference type="EMBL" id="GGA77875.1"/>
    </source>
</evidence>
<dbReference type="EMBL" id="BMJB01000003">
    <property type="protein sequence ID" value="GGA77875.1"/>
    <property type="molecule type" value="Genomic_DNA"/>
</dbReference>
<feature type="domain" description="Ice-binding protein C-terminal" evidence="2">
    <location>
        <begin position="154"/>
        <end position="174"/>
    </location>
</feature>
<comment type="caution">
    <text evidence="3">The sequence shown here is derived from an EMBL/GenBank/DDBJ whole genome shotgun (WGS) entry which is preliminary data.</text>
</comment>
<dbReference type="AlphaFoldDB" id="A0A916S1W3"/>
<feature type="transmembrane region" description="Helical" evidence="1">
    <location>
        <begin position="159"/>
        <end position="177"/>
    </location>
</feature>
<reference evidence="3" key="1">
    <citation type="journal article" date="2014" name="Int. J. Syst. Evol. Microbiol.">
        <title>Complete genome sequence of Corynebacterium casei LMG S-19264T (=DSM 44701T), isolated from a smear-ripened cheese.</title>
        <authorList>
            <consortium name="US DOE Joint Genome Institute (JGI-PGF)"/>
            <person name="Walter F."/>
            <person name="Albersmeier A."/>
            <person name="Kalinowski J."/>
            <person name="Ruckert C."/>
        </authorList>
    </citation>
    <scope>NUCLEOTIDE SEQUENCE</scope>
    <source>
        <strain evidence="3">CGMCC 1.15447</strain>
    </source>
</reference>
<name>A0A916S1W3_9BACT</name>
<organism evidence="3 4">
    <name type="scientific">Edaphobacter acidisoli</name>
    <dbReference type="NCBI Taxonomy" id="2040573"/>
    <lineage>
        <taxon>Bacteria</taxon>
        <taxon>Pseudomonadati</taxon>
        <taxon>Acidobacteriota</taxon>
        <taxon>Terriglobia</taxon>
        <taxon>Terriglobales</taxon>
        <taxon>Acidobacteriaceae</taxon>
        <taxon>Edaphobacter</taxon>
    </lineage>
</organism>
<feature type="transmembrane region" description="Helical" evidence="1">
    <location>
        <begin position="12"/>
        <end position="31"/>
    </location>
</feature>
<keyword evidence="1" id="KW-0472">Membrane</keyword>
<dbReference type="Pfam" id="PF07589">
    <property type="entry name" value="PEP-CTERM"/>
    <property type="match status" value="1"/>
</dbReference>
<dbReference type="NCBIfam" id="TIGR02595">
    <property type="entry name" value="PEP_CTERM"/>
    <property type="match status" value="1"/>
</dbReference>
<evidence type="ECO:0000259" key="2">
    <source>
        <dbReference type="Pfam" id="PF07589"/>
    </source>
</evidence>
<proteinExistence type="predicted"/>
<dbReference type="InterPro" id="IPR013424">
    <property type="entry name" value="Ice-binding_C"/>
</dbReference>
<reference evidence="3" key="2">
    <citation type="submission" date="2020-09" db="EMBL/GenBank/DDBJ databases">
        <authorList>
            <person name="Sun Q."/>
            <person name="Zhou Y."/>
        </authorList>
    </citation>
    <scope>NUCLEOTIDE SEQUENCE</scope>
    <source>
        <strain evidence="3">CGMCC 1.15447</strain>
    </source>
</reference>